<dbReference type="Gene3D" id="3.80.10.10">
    <property type="entry name" value="Ribonuclease Inhibitor"/>
    <property type="match status" value="1"/>
</dbReference>
<proteinExistence type="inferred from homology"/>
<dbReference type="InterPro" id="IPR044640">
    <property type="entry name" value="RU2A"/>
</dbReference>
<dbReference type="GO" id="GO:0030620">
    <property type="term" value="F:U2 snRNA binding"/>
    <property type="evidence" value="ECO:0007669"/>
    <property type="project" value="InterPro"/>
</dbReference>
<dbReference type="eggNOG" id="KOG1644">
    <property type="taxonomic scope" value="Eukaryota"/>
</dbReference>
<dbReference type="GO" id="GO:0005686">
    <property type="term" value="C:U2 snRNP"/>
    <property type="evidence" value="ECO:0007669"/>
    <property type="project" value="TreeGrafter"/>
</dbReference>
<evidence type="ECO:0000256" key="6">
    <source>
        <dbReference type="ARBA" id="ARBA00024238"/>
    </source>
</evidence>
<protein>
    <recommendedName>
        <fullName evidence="6">U2 small nuclear ribonucleoprotein A'</fullName>
    </recommendedName>
</protein>
<dbReference type="Proteomes" id="UP000000598">
    <property type="component" value="Chromosome B"/>
</dbReference>
<dbReference type="STRING" id="284590.Q6CWR2"/>
<sequence>MPKLSINQVLDAPSYLADHFNGEYDTDKVVILRDASIITDTTMLKQSLDRLPGDCKVLDMTNNDLVMVPPLTSRRSIHTVLLGRNRIKKLDGSLLPPNVMKVSLANNEINNLADLEGLQTAPKSLKNLCLQGNDVCYLAGYRQFAISKCPQLEVLDFQKVTRKERLQDTSVPREAQQRVPDQRIMDSEVSGGKKRDKHMELLGTVVKKMDEKTRNEIKEQLGNATTLDEIERLESLLTGNVE</sequence>
<evidence type="ECO:0000256" key="3">
    <source>
        <dbReference type="ARBA" id="ARBA00022737"/>
    </source>
</evidence>
<gene>
    <name evidence="7" type="ORF">KLLA0_B02156g</name>
</gene>
<dbReference type="PANTHER" id="PTHR10552">
    <property type="entry name" value="U2 SMALL NUCLEAR RIBONUCLEOPROTEIN A"/>
    <property type="match status" value="1"/>
</dbReference>
<dbReference type="AlphaFoldDB" id="Q6CWR2"/>
<keyword evidence="8" id="KW-1185">Reference proteome</keyword>
<keyword evidence="4" id="KW-0539">Nucleus</keyword>
<dbReference type="GO" id="GO:0000398">
    <property type="term" value="P:mRNA splicing, via spliceosome"/>
    <property type="evidence" value="ECO:0007669"/>
    <property type="project" value="InterPro"/>
</dbReference>
<dbReference type="OMA" id="CHLEDYR"/>
<dbReference type="InParanoid" id="Q6CWR2"/>
<evidence type="ECO:0000256" key="2">
    <source>
        <dbReference type="ARBA" id="ARBA00022614"/>
    </source>
</evidence>
<name>Q6CWR2_KLULA</name>
<evidence type="ECO:0000313" key="7">
    <source>
        <dbReference type="EMBL" id="CAH02020.1"/>
    </source>
</evidence>
<dbReference type="PANTHER" id="PTHR10552:SF6">
    <property type="entry name" value="U2 SMALL NUCLEAR RIBONUCLEOPROTEIN A"/>
    <property type="match status" value="1"/>
</dbReference>
<comment type="subcellular location">
    <subcellularLocation>
        <location evidence="1">Nucleus</location>
    </subcellularLocation>
</comment>
<dbReference type="EMBL" id="CR382122">
    <property type="protein sequence ID" value="CAH02020.1"/>
    <property type="molecule type" value="Genomic_DNA"/>
</dbReference>
<dbReference type="SUPFAM" id="SSF52058">
    <property type="entry name" value="L domain-like"/>
    <property type="match status" value="1"/>
</dbReference>
<accession>Q6CWR2</accession>
<evidence type="ECO:0000256" key="5">
    <source>
        <dbReference type="ARBA" id="ARBA00024196"/>
    </source>
</evidence>
<reference evidence="7 8" key="1">
    <citation type="journal article" date="2004" name="Nature">
        <title>Genome evolution in yeasts.</title>
        <authorList>
            <consortium name="Genolevures"/>
            <person name="Dujon B."/>
            <person name="Sherman D."/>
            <person name="Fischer G."/>
            <person name="Durrens P."/>
            <person name="Casaregola S."/>
            <person name="Lafontaine I."/>
            <person name="de Montigny J."/>
            <person name="Marck C."/>
            <person name="Neuveglise C."/>
            <person name="Talla E."/>
            <person name="Goffard N."/>
            <person name="Frangeul L."/>
            <person name="Aigle M."/>
            <person name="Anthouard V."/>
            <person name="Babour A."/>
            <person name="Barbe V."/>
            <person name="Barnay S."/>
            <person name="Blanchin S."/>
            <person name="Beckerich J.M."/>
            <person name="Beyne E."/>
            <person name="Bleykasten C."/>
            <person name="Boisrame A."/>
            <person name="Boyer J."/>
            <person name="Cattolico L."/>
            <person name="Confanioleri F."/>
            <person name="de Daruvar A."/>
            <person name="Despons L."/>
            <person name="Fabre E."/>
            <person name="Fairhead C."/>
            <person name="Ferry-Dumazet H."/>
            <person name="Groppi A."/>
            <person name="Hantraye F."/>
            <person name="Hennequin C."/>
            <person name="Jauniaux N."/>
            <person name="Joyet P."/>
            <person name="Kachouri R."/>
            <person name="Kerrest A."/>
            <person name="Koszul R."/>
            <person name="Lemaire M."/>
            <person name="Lesur I."/>
            <person name="Ma L."/>
            <person name="Muller H."/>
            <person name="Nicaud J.M."/>
            <person name="Nikolski M."/>
            <person name="Oztas S."/>
            <person name="Ozier-Kalogeropoulos O."/>
            <person name="Pellenz S."/>
            <person name="Potier S."/>
            <person name="Richard G.F."/>
            <person name="Straub M.L."/>
            <person name="Suleau A."/>
            <person name="Swennene D."/>
            <person name="Tekaia F."/>
            <person name="Wesolowski-Louvel M."/>
            <person name="Westhof E."/>
            <person name="Wirth B."/>
            <person name="Zeniou-Meyer M."/>
            <person name="Zivanovic I."/>
            <person name="Bolotin-Fukuhara M."/>
            <person name="Thierry A."/>
            <person name="Bouchier C."/>
            <person name="Caudron B."/>
            <person name="Scarpelli C."/>
            <person name="Gaillardin C."/>
            <person name="Weissenbach J."/>
            <person name="Wincker P."/>
            <person name="Souciet J.L."/>
        </authorList>
    </citation>
    <scope>NUCLEOTIDE SEQUENCE [LARGE SCALE GENOMIC DNA]</scope>
    <source>
        <strain evidence="8">ATCC 8585 / CBS 2359 / DSM 70799 / NBRC 1267 / NRRL Y-1140 / WM37</strain>
    </source>
</reference>
<comment type="similarity">
    <text evidence="5">Belongs to the U2 small nuclear ribonucleoprotein A family.</text>
</comment>
<evidence type="ECO:0000313" key="8">
    <source>
        <dbReference type="Proteomes" id="UP000000598"/>
    </source>
</evidence>
<dbReference type="HOGENOM" id="CLU_061027_3_0_1"/>
<keyword evidence="3" id="KW-0677">Repeat</keyword>
<dbReference type="PaxDb" id="284590-Q6CWR2"/>
<dbReference type="KEGG" id="kla:KLLA0_B02156g"/>
<dbReference type="InterPro" id="IPR032675">
    <property type="entry name" value="LRR_dom_sf"/>
</dbReference>
<dbReference type="FunCoup" id="Q6CWR2">
    <property type="interactions" value="1356"/>
</dbReference>
<organism evidence="7 8">
    <name type="scientific">Kluyveromyces lactis (strain ATCC 8585 / CBS 2359 / DSM 70799 / NBRC 1267 / NRRL Y-1140 / WM37)</name>
    <name type="common">Yeast</name>
    <name type="synonym">Candida sphaerica</name>
    <dbReference type="NCBI Taxonomy" id="284590"/>
    <lineage>
        <taxon>Eukaryota</taxon>
        <taxon>Fungi</taxon>
        <taxon>Dikarya</taxon>
        <taxon>Ascomycota</taxon>
        <taxon>Saccharomycotina</taxon>
        <taxon>Saccharomycetes</taxon>
        <taxon>Saccharomycetales</taxon>
        <taxon>Saccharomycetaceae</taxon>
        <taxon>Kluyveromyces</taxon>
    </lineage>
</organism>
<evidence type="ECO:0000256" key="4">
    <source>
        <dbReference type="ARBA" id="ARBA00023242"/>
    </source>
</evidence>
<evidence type="ECO:0000256" key="1">
    <source>
        <dbReference type="ARBA" id="ARBA00004123"/>
    </source>
</evidence>
<keyword evidence="2" id="KW-0433">Leucine-rich repeat</keyword>
<dbReference type="Pfam" id="PF14580">
    <property type="entry name" value="LRR_9"/>
    <property type="match status" value="1"/>
</dbReference>